<keyword evidence="3" id="KW-1185">Reference proteome</keyword>
<reference evidence="2 3" key="1">
    <citation type="submission" date="2019-02" db="EMBL/GenBank/DDBJ databases">
        <title>Opniocepnalus argus genome.</title>
        <authorList>
            <person name="Zhou C."/>
            <person name="Xiao S."/>
        </authorList>
    </citation>
    <scope>NUCLEOTIDE SEQUENCE [LARGE SCALE GENOMIC DNA]</scope>
    <source>
        <strain evidence="2">OARG1902GOOAL</strain>
        <tissue evidence="2">Muscle</tissue>
    </source>
</reference>
<gene>
    <name evidence="2" type="ORF">EXN66_Car008252</name>
</gene>
<organism evidence="2 3">
    <name type="scientific">Channa argus</name>
    <name type="common">Northern snakehead</name>
    <name type="synonym">Ophicephalus argus</name>
    <dbReference type="NCBI Taxonomy" id="215402"/>
    <lineage>
        <taxon>Eukaryota</taxon>
        <taxon>Metazoa</taxon>
        <taxon>Chordata</taxon>
        <taxon>Craniata</taxon>
        <taxon>Vertebrata</taxon>
        <taxon>Euteleostomi</taxon>
        <taxon>Actinopterygii</taxon>
        <taxon>Neopterygii</taxon>
        <taxon>Teleostei</taxon>
        <taxon>Neoteleostei</taxon>
        <taxon>Acanthomorphata</taxon>
        <taxon>Anabantaria</taxon>
        <taxon>Anabantiformes</taxon>
        <taxon>Channoidei</taxon>
        <taxon>Channidae</taxon>
        <taxon>Channa</taxon>
    </lineage>
</organism>
<sequence>MDHLPANHEKSPPKKKMPPSKPSTLESPDVLEAIAAGANGEVNMLFSKFAEVLRERAAVDTSQMKELENILIEARNFEDYLREKKKHLRQTLTLISDKLQG</sequence>
<name>A0A6G1PRF4_CHAAH</name>
<dbReference type="InterPro" id="IPR029193">
    <property type="entry name" value="TEX12"/>
</dbReference>
<dbReference type="Pfam" id="PF15219">
    <property type="entry name" value="TEX12"/>
    <property type="match status" value="1"/>
</dbReference>
<dbReference type="OrthoDB" id="6155282at2759"/>
<reference evidence="3" key="2">
    <citation type="submission" date="2019-02" db="EMBL/GenBank/DDBJ databases">
        <title>Opniocepnalus argus Var Kimnra genome.</title>
        <authorList>
            <person name="Zhou C."/>
            <person name="Xiao S."/>
        </authorList>
    </citation>
    <scope>NUCLEOTIDE SEQUENCE [LARGE SCALE GENOMIC DNA]</scope>
</reference>
<accession>A0A6G1PRF4</accession>
<proteinExistence type="predicted"/>
<dbReference type="PANTHER" id="PTHR37349">
    <property type="entry name" value="TESTIS-EXPRESSED PROTEIN 12"/>
    <property type="match status" value="1"/>
</dbReference>
<feature type="region of interest" description="Disordered" evidence="1">
    <location>
        <begin position="1"/>
        <end position="28"/>
    </location>
</feature>
<dbReference type="Proteomes" id="UP000503349">
    <property type="component" value="Chromosome 8"/>
</dbReference>
<evidence type="ECO:0000313" key="2">
    <source>
        <dbReference type="EMBL" id="KAF3692576.1"/>
    </source>
</evidence>
<evidence type="ECO:0000313" key="3">
    <source>
        <dbReference type="Proteomes" id="UP000503349"/>
    </source>
</evidence>
<feature type="compositionally biased region" description="Basic and acidic residues" evidence="1">
    <location>
        <begin position="1"/>
        <end position="12"/>
    </location>
</feature>
<dbReference type="AlphaFoldDB" id="A0A6G1PRF4"/>
<evidence type="ECO:0000256" key="1">
    <source>
        <dbReference type="SAM" id="MobiDB-lite"/>
    </source>
</evidence>
<dbReference type="EMBL" id="CM015719">
    <property type="protein sequence ID" value="KAF3692576.1"/>
    <property type="molecule type" value="Genomic_DNA"/>
</dbReference>
<dbReference type="PANTHER" id="PTHR37349:SF1">
    <property type="entry name" value="TESTIS-EXPRESSED PROTEIN 12"/>
    <property type="match status" value="1"/>
</dbReference>
<protein>
    <submittedName>
        <fullName evidence="2">Testis-expressed protein 12</fullName>
    </submittedName>
</protein>